<sequence>MVRPERAIRIVSVRTMGKAISLAGTIPGEFSKAVQQIETPRSPDPIMRRPRADRGEKRVARGAT</sequence>
<feature type="region of interest" description="Disordered" evidence="1">
    <location>
        <begin position="36"/>
        <end position="64"/>
    </location>
</feature>
<dbReference type="STRING" id="1494590.ATN84_21580"/>
<organism evidence="2 3">
    <name type="scientific">Paramesorhizobium deserti</name>
    <dbReference type="NCBI Taxonomy" id="1494590"/>
    <lineage>
        <taxon>Bacteria</taxon>
        <taxon>Pseudomonadati</taxon>
        <taxon>Pseudomonadota</taxon>
        <taxon>Alphaproteobacteria</taxon>
        <taxon>Hyphomicrobiales</taxon>
        <taxon>Phyllobacteriaceae</taxon>
        <taxon>Paramesorhizobium</taxon>
    </lineage>
</organism>
<evidence type="ECO:0000313" key="3">
    <source>
        <dbReference type="Proteomes" id="UP000070107"/>
    </source>
</evidence>
<protein>
    <submittedName>
        <fullName evidence="2">Uncharacterized protein</fullName>
    </submittedName>
</protein>
<accession>A0A135HNV7</accession>
<name>A0A135HNV7_9HYPH</name>
<dbReference type="Proteomes" id="UP000070107">
    <property type="component" value="Unassembled WGS sequence"/>
</dbReference>
<feature type="compositionally biased region" description="Basic and acidic residues" evidence="1">
    <location>
        <begin position="46"/>
        <end position="64"/>
    </location>
</feature>
<keyword evidence="3" id="KW-1185">Reference proteome</keyword>
<reference evidence="2 3" key="1">
    <citation type="submission" date="2015-11" db="EMBL/GenBank/DDBJ databases">
        <title>Draft genome sequence of Paramesorhizobium deserti A-3-E, a strain highly resistant to diverse beta-lactam antibiotics.</title>
        <authorList>
            <person name="Lv R."/>
            <person name="Yang X."/>
            <person name="Fang N."/>
            <person name="Guo J."/>
            <person name="Luo X."/>
            <person name="Peng F."/>
            <person name="Yang R."/>
            <person name="Cui Y."/>
            <person name="Fang C."/>
            <person name="Song Y."/>
        </authorList>
    </citation>
    <scope>NUCLEOTIDE SEQUENCE [LARGE SCALE GENOMIC DNA]</scope>
    <source>
        <strain evidence="2 3">A-3-E</strain>
    </source>
</reference>
<gene>
    <name evidence="2" type="ORF">ATN84_21580</name>
</gene>
<dbReference type="EMBL" id="LNTU01000040">
    <property type="protein sequence ID" value="KXF74826.1"/>
    <property type="molecule type" value="Genomic_DNA"/>
</dbReference>
<comment type="caution">
    <text evidence="2">The sequence shown here is derived from an EMBL/GenBank/DDBJ whole genome shotgun (WGS) entry which is preliminary data.</text>
</comment>
<proteinExistence type="predicted"/>
<evidence type="ECO:0000256" key="1">
    <source>
        <dbReference type="SAM" id="MobiDB-lite"/>
    </source>
</evidence>
<dbReference type="AlphaFoldDB" id="A0A135HNV7"/>
<evidence type="ECO:0000313" key="2">
    <source>
        <dbReference type="EMBL" id="KXF74826.1"/>
    </source>
</evidence>